<dbReference type="InterPro" id="IPR015415">
    <property type="entry name" value="Spast_Vps4_C"/>
</dbReference>
<keyword evidence="2" id="KW-0067">ATP-binding</keyword>
<gene>
    <name evidence="4" type="ORF">BOX15_Mlig006415g5</name>
</gene>
<evidence type="ECO:0000256" key="1">
    <source>
        <dbReference type="ARBA" id="ARBA00022741"/>
    </source>
</evidence>
<evidence type="ECO:0000259" key="3">
    <source>
        <dbReference type="Pfam" id="PF09336"/>
    </source>
</evidence>
<accession>A0A267DFE4</accession>
<dbReference type="Pfam" id="PF09336">
    <property type="entry name" value="Vps4_C"/>
    <property type="match status" value="1"/>
</dbReference>
<comment type="caution">
    <text evidence="4">The sequence shown here is derived from an EMBL/GenBank/DDBJ whole genome shotgun (WGS) entry which is preliminary data.</text>
</comment>
<dbReference type="AlphaFoldDB" id="A0A267DFE4"/>
<dbReference type="STRING" id="282301.A0A267DFE4"/>
<feature type="domain" description="Spastin/Vps4 C-terminal" evidence="3">
    <location>
        <begin position="24"/>
        <end position="77"/>
    </location>
</feature>
<evidence type="ECO:0000256" key="2">
    <source>
        <dbReference type="ARBA" id="ARBA00022840"/>
    </source>
</evidence>
<dbReference type="Proteomes" id="UP000215902">
    <property type="component" value="Unassembled WGS sequence"/>
</dbReference>
<evidence type="ECO:0000313" key="5">
    <source>
        <dbReference type="Proteomes" id="UP000215902"/>
    </source>
</evidence>
<reference evidence="4 5" key="1">
    <citation type="submission" date="2017-06" db="EMBL/GenBank/DDBJ databases">
        <title>A platform for efficient transgenesis in Macrostomum lignano, a flatworm model organism for stem cell research.</title>
        <authorList>
            <person name="Berezikov E."/>
        </authorList>
    </citation>
    <scope>NUCLEOTIDE SEQUENCE [LARGE SCALE GENOMIC DNA]</scope>
    <source>
        <strain evidence="4">DV1</strain>
        <tissue evidence="4">Whole organism</tissue>
    </source>
</reference>
<dbReference type="Gene3D" id="1.10.8.60">
    <property type="match status" value="1"/>
</dbReference>
<keyword evidence="5" id="KW-1185">Reference proteome</keyword>
<protein>
    <recommendedName>
        <fullName evidence="3">Spastin/Vps4 C-terminal domain-containing protein</fullName>
    </recommendedName>
</protein>
<dbReference type="OrthoDB" id="29072at2759"/>
<name>A0A267DFE4_9PLAT</name>
<keyword evidence="1" id="KW-0547">Nucleotide-binding</keyword>
<organism evidence="4 5">
    <name type="scientific">Macrostomum lignano</name>
    <dbReference type="NCBI Taxonomy" id="282301"/>
    <lineage>
        <taxon>Eukaryota</taxon>
        <taxon>Metazoa</taxon>
        <taxon>Spiralia</taxon>
        <taxon>Lophotrochozoa</taxon>
        <taxon>Platyhelminthes</taxon>
        <taxon>Rhabditophora</taxon>
        <taxon>Macrostomorpha</taxon>
        <taxon>Macrostomida</taxon>
        <taxon>Macrostomidae</taxon>
        <taxon>Macrostomum</taxon>
    </lineage>
</organism>
<evidence type="ECO:0000313" key="4">
    <source>
        <dbReference type="EMBL" id="PAA47925.1"/>
    </source>
</evidence>
<sequence length="133" mass="15132">NATHFKRVSGPSRKDPGVIVHDLLTPCSPGEPGAIEMSWTDIEGDKLLEPMMTMQDVLLSLSRTKPTVNDEDLEQLKNLRTTLVRKAKQKQQHFLVETKQIWRLREEKVGGALSVYLFFSLSIVETLTTRELQ</sequence>
<dbReference type="GO" id="GO:0005524">
    <property type="term" value="F:ATP binding"/>
    <property type="evidence" value="ECO:0007669"/>
    <property type="project" value="UniProtKB-KW"/>
</dbReference>
<feature type="non-terminal residue" evidence="4">
    <location>
        <position position="1"/>
    </location>
</feature>
<proteinExistence type="predicted"/>
<dbReference type="EMBL" id="NIVC01004290">
    <property type="protein sequence ID" value="PAA47925.1"/>
    <property type="molecule type" value="Genomic_DNA"/>
</dbReference>